<feature type="active site" description="Charge relay system" evidence="1">
    <location>
        <position position="270"/>
    </location>
</feature>
<dbReference type="InterPro" id="IPR029058">
    <property type="entry name" value="AB_hydrolase_fold"/>
</dbReference>
<evidence type="ECO:0000313" key="4">
    <source>
        <dbReference type="EMBL" id="KWW16544.1"/>
    </source>
</evidence>
<evidence type="ECO:0000259" key="3">
    <source>
        <dbReference type="Pfam" id="PF05448"/>
    </source>
</evidence>
<dbReference type="SUPFAM" id="SSF53474">
    <property type="entry name" value="alpha/beta-Hydrolases"/>
    <property type="match status" value="1"/>
</dbReference>
<accession>A0A120GNW8</accession>
<organism evidence="4 5">
    <name type="scientific">Peribacillus simplex</name>
    <dbReference type="NCBI Taxonomy" id="1478"/>
    <lineage>
        <taxon>Bacteria</taxon>
        <taxon>Bacillati</taxon>
        <taxon>Bacillota</taxon>
        <taxon>Bacilli</taxon>
        <taxon>Bacillales</taxon>
        <taxon>Bacillaceae</taxon>
        <taxon>Peribacillus</taxon>
    </lineage>
</organism>
<sequence>MNLIDLSLEQLQMYRPEQTKKKDFEEFWNNRKNESALQGLNIVIEPVSYYVPGVELYDVTFNGFRNSRIHASYLKPEKDVHPKSPAAVIFHGYNWNTLQPHYAFKYLIQGIPVMLVDVRGQNVRSPDHNPYKNGGSSGWMTLGITDPDNYYFSYVYMDCYRSVDVIRELSGKTDVFVEGGSQGGALAVATAALQEGISYLLADVPFLTHFKRSIQLSTEGPYREVNHYFKLHDPLQKNRSAVFDALSYVDCMNLASFVSCPSLIGVGLEDRVCPPSSGFALYHHLGGEKHIQVYPEFGHELPAIHVERKLQFIASRKKFKKE</sequence>
<dbReference type="GO" id="GO:0052689">
    <property type="term" value="F:carboxylic ester hydrolase activity"/>
    <property type="evidence" value="ECO:0007669"/>
    <property type="project" value="TreeGrafter"/>
</dbReference>
<feature type="active site" description="Charge relay system" evidence="1">
    <location>
        <position position="299"/>
    </location>
</feature>
<feature type="active site" description="Nucleophile" evidence="1">
    <location>
        <position position="181"/>
    </location>
</feature>
<protein>
    <recommendedName>
        <fullName evidence="3">Acetyl xylan esterase domain-containing protein</fullName>
    </recommendedName>
</protein>
<evidence type="ECO:0000313" key="5">
    <source>
        <dbReference type="Proteomes" id="UP000064189"/>
    </source>
</evidence>
<dbReference type="AlphaFoldDB" id="A0A120GNW8"/>
<comment type="caution">
    <text evidence="4">The sequence shown here is derived from an EMBL/GenBank/DDBJ whole genome shotgun (WGS) entry which is preliminary data.</text>
</comment>
<keyword evidence="5" id="KW-1185">Reference proteome</keyword>
<dbReference type="EMBL" id="LNNH01000032">
    <property type="protein sequence ID" value="KWW16544.1"/>
    <property type="molecule type" value="Genomic_DNA"/>
</dbReference>
<dbReference type="RefSeq" id="WP_061143278.1">
    <property type="nucleotide sequence ID" value="NZ_LNNH01000032.1"/>
</dbReference>
<dbReference type="Gene3D" id="3.40.50.1820">
    <property type="entry name" value="alpha/beta hydrolase"/>
    <property type="match status" value="1"/>
</dbReference>
<feature type="binding site" evidence="2">
    <location>
        <position position="93"/>
    </location>
    <ligand>
        <name>substrate</name>
    </ligand>
</feature>
<dbReference type="PANTHER" id="PTHR40111">
    <property type="entry name" value="CEPHALOSPORIN-C DEACETYLASE"/>
    <property type="match status" value="1"/>
</dbReference>
<dbReference type="InterPro" id="IPR039069">
    <property type="entry name" value="CE7"/>
</dbReference>
<feature type="domain" description="Acetyl xylan esterase" evidence="3">
    <location>
        <begin position="1"/>
        <end position="312"/>
    </location>
</feature>
<gene>
    <name evidence="4" type="ORF">AS888_24255</name>
</gene>
<name>A0A120GNW8_9BACI</name>
<reference evidence="4 5" key="1">
    <citation type="submission" date="2015-11" db="EMBL/GenBank/DDBJ databases">
        <title>Genome Sequence of Bacillus simplex strain VanAntwerpen2.</title>
        <authorList>
            <person name="Couger M.B."/>
        </authorList>
    </citation>
    <scope>NUCLEOTIDE SEQUENCE [LARGE SCALE GENOMIC DNA]</scope>
    <source>
        <strain evidence="4 5">VanAntwerpen02</strain>
    </source>
</reference>
<dbReference type="InterPro" id="IPR008391">
    <property type="entry name" value="AXE1_dom"/>
</dbReference>
<dbReference type="Proteomes" id="UP000064189">
    <property type="component" value="Unassembled WGS sequence"/>
</dbReference>
<dbReference type="Pfam" id="PF05448">
    <property type="entry name" value="AXE1"/>
    <property type="match status" value="1"/>
</dbReference>
<evidence type="ECO:0000256" key="1">
    <source>
        <dbReference type="PIRSR" id="PIRSR639069-1"/>
    </source>
</evidence>
<dbReference type="PANTHER" id="PTHR40111:SF1">
    <property type="entry name" value="CEPHALOSPORIN-C DEACETYLASE"/>
    <property type="match status" value="1"/>
</dbReference>
<proteinExistence type="predicted"/>
<evidence type="ECO:0000256" key="2">
    <source>
        <dbReference type="PIRSR" id="PIRSR639069-2"/>
    </source>
</evidence>
<dbReference type="GO" id="GO:0005976">
    <property type="term" value="P:polysaccharide metabolic process"/>
    <property type="evidence" value="ECO:0007669"/>
    <property type="project" value="TreeGrafter"/>
</dbReference>